<protein>
    <submittedName>
        <fullName evidence="1">Uncharacterized protein</fullName>
    </submittedName>
</protein>
<feature type="non-terminal residue" evidence="1">
    <location>
        <position position="107"/>
    </location>
</feature>
<keyword evidence="2" id="KW-1185">Reference proteome</keyword>
<gene>
    <name evidence="1" type="ORF">SPIL2461_LOCUS10665</name>
</gene>
<dbReference type="EMBL" id="CAJNIZ010020113">
    <property type="protein sequence ID" value="CAE7436674.1"/>
    <property type="molecule type" value="Genomic_DNA"/>
</dbReference>
<reference evidence="1" key="1">
    <citation type="submission" date="2021-02" db="EMBL/GenBank/DDBJ databases">
        <authorList>
            <person name="Dougan E. K."/>
            <person name="Rhodes N."/>
            <person name="Thang M."/>
            <person name="Chan C."/>
        </authorList>
    </citation>
    <scope>NUCLEOTIDE SEQUENCE</scope>
</reference>
<evidence type="ECO:0000313" key="1">
    <source>
        <dbReference type="EMBL" id="CAE7436674.1"/>
    </source>
</evidence>
<dbReference type="OrthoDB" id="10600914at2759"/>
<comment type="caution">
    <text evidence="1">The sequence shown here is derived from an EMBL/GenBank/DDBJ whole genome shotgun (WGS) entry which is preliminary data.</text>
</comment>
<organism evidence="1 2">
    <name type="scientific">Symbiodinium pilosum</name>
    <name type="common">Dinoflagellate</name>
    <dbReference type="NCBI Taxonomy" id="2952"/>
    <lineage>
        <taxon>Eukaryota</taxon>
        <taxon>Sar</taxon>
        <taxon>Alveolata</taxon>
        <taxon>Dinophyceae</taxon>
        <taxon>Suessiales</taxon>
        <taxon>Symbiodiniaceae</taxon>
        <taxon>Symbiodinium</taxon>
    </lineage>
</organism>
<dbReference type="Proteomes" id="UP000649617">
    <property type="component" value="Unassembled WGS sequence"/>
</dbReference>
<evidence type="ECO:0000313" key="2">
    <source>
        <dbReference type="Proteomes" id="UP000649617"/>
    </source>
</evidence>
<name>A0A812RG46_SYMPI</name>
<proteinExistence type="predicted"/>
<sequence>DLKRELKNLALDDKDNINEHAVLQCQIKHARFSRITTIISFTQNIIGTVANVATAGASVPLTIALSVGNSMASHIRSKQCDDLKKRLEKESAESELLFQALENPDEE</sequence>
<dbReference type="AlphaFoldDB" id="A0A812RG46"/>
<accession>A0A812RG46</accession>